<dbReference type="InterPro" id="IPR004570">
    <property type="entry name" value="Phosphatidylglycerol_P_synth"/>
</dbReference>
<comment type="subcellular location">
    <subcellularLocation>
        <location evidence="1">Membrane</location>
        <topology evidence="1">Multi-pass membrane protein</topology>
    </subcellularLocation>
</comment>
<feature type="transmembrane region" description="Helical" evidence="16">
    <location>
        <begin position="158"/>
        <end position="179"/>
    </location>
</feature>
<evidence type="ECO:0000256" key="16">
    <source>
        <dbReference type="SAM" id="Phobius"/>
    </source>
</evidence>
<evidence type="ECO:0000256" key="4">
    <source>
        <dbReference type="ARBA" id="ARBA00013170"/>
    </source>
</evidence>
<evidence type="ECO:0000256" key="14">
    <source>
        <dbReference type="ARBA" id="ARBA00048586"/>
    </source>
</evidence>
<comment type="similarity">
    <text evidence="3 15">Belongs to the CDP-alcohol phosphatidyltransferase class-I family.</text>
</comment>
<gene>
    <name evidence="17" type="ORF">COB13_12830</name>
</gene>
<comment type="catalytic activity">
    <reaction evidence="14">
        <text>a CDP-1,2-diacyl-sn-glycerol + sn-glycerol 3-phosphate = a 1,2-diacyl-sn-glycero-3-phospho-(1'-sn-glycero-3'-phosphate) + CMP + H(+)</text>
        <dbReference type="Rhea" id="RHEA:12593"/>
        <dbReference type="ChEBI" id="CHEBI:15378"/>
        <dbReference type="ChEBI" id="CHEBI:57597"/>
        <dbReference type="ChEBI" id="CHEBI:58332"/>
        <dbReference type="ChEBI" id="CHEBI:60110"/>
        <dbReference type="ChEBI" id="CHEBI:60377"/>
        <dbReference type="EC" id="2.7.8.5"/>
    </reaction>
</comment>
<feature type="transmembrane region" description="Helical" evidence="16">
    <location>
        <begin position="132"/>
        <end position="152"/>
    </location>
</feature>
<evidence type="ECO:0000256" key="11">
    <source>
        <dbReference type="ARBA" id="ARBA00023136"/>
    </source>
</evidence>
<keyword evidence="12" id="KW-0594">Phospholipid biosynthesis</keyword>
<keyword evidence="11 16" id="KW-0472">Membrane</keyword>
<evidence type="ECO:0000256" key="12">
    <source>
        <dbReference type="ARBA" id="ARBA00023209"/>
    </source>
</evidence>
<evidence type="ECO:0000256" key="7">
    <source>
        <dbReference type="ARBA" id="ARBA00022679"/>
    </source>
</evidence>
<dbReference type="PIRSF" id="PIRSF000847">
    <property type="entry name" value="Phos_ph_gly_syn"/>
    <property type="match status" value="1"/>
</dbReference>
<organism evidence="17">
    <name type="scientific">OCS116 cluster bacterium</name>
    <dbReference type="NCBI Taxonomy" id="2030921"/>
    <lineage>
        <taxon>Bacteria</taxon>
        <taxon>Pseudomonadati</taxon>
        <taxon>Pseudomonadota</taxon>
        <taxon>Alphaproteobacteria</taxon>
        <taxon>OCS116 cluster</taxon>
    </lineage>
</organism>
<dbReference type="EMBL" id="NVUS01000018">
    <property type="protein sequence ID" value="PCI98964.1"/>
    <property type="molecule type" value="Genomic_DNA"/>
</dbReference>
<dbReference type="AlphaFoldDB" id="A0A2A4YW43"/>
<evidence type="ECO:0000256" key="2">
    <source>
        <dbReference type="ARBA" id="ARBA00005042"/>
    </source>
</evidence>
<keyword evidence="8 16" id="KW-0812">Transmembrane</keyword>
<evidence type="ECO:0000256" key="13">
    <source>
        <dbReference type="ARBA" id="ARBA00023264"/>
    </source>
</evidence>
<dbReference type="GO" id="GO:0016020">
    <property type="term" value="C:membrane"/>
    <property type="evidence" value="ECO:0007669"/>
    <property type="project" value="UniProtKB-SubCell"/>
</dbReference>
<dbReference type="GO" id="GO:0043337">
    <property type="term" value="F:cardiolipin synthase (CMP-forming)"/>
    <property type="evidence" value="ECO:0007669"/>
    <property type="project" value="TreeGrafter"/>
</dbReference>
<reference evidence="17" key="2">
    <citation type="journal article" date="2018" name="ISME J.">
        <title>A dynamic microbial community with high functional redundancy inhabits the cold, oxic subseafloor aquifer.</title>
        <authorList>
            <person name="Tully B.J."/>
            <person name="Wheat C.G."/>
            <person name="Glazer B.T."/>
            <person name="Huber J.A."/>
        </authorList>
    </citation>
    <scope>NUCLEOTIDE SEQUENCE</scope>
    <source>
        <strain evidence="17">NORP83</strain>
    </source>
</reference>
<protein>
    <recommendedName>
        <fullName evidence="5">CDP-diacylglycerol--glycerol-3-phosphate 3-phosphatidyltransferase</fullName>
        <ecNumber evidence="4">2.7.8.5</ecNumber>
    </recommendedName>
</protein>
<evidence type="ECO:0000256" key="9">
    <source>
        <dbReference type="ARBA" id="ARBA00022989"/>
    </source>
</evidence>
<evidence type="ECO:0000256" key="3">
    <source>
        <dbReference type="ARBA" id="ARBA00010441"/>
    </source>
</evidence>
<dbReference type="GO" id="GO:0032049">
    <property type="term" value="P:cardiolipin biosynthetic process"/>
    <property type="evidence" value="ECO:0007669"/>
    <property type="project" value="TreeGrafter"/>
</dbReference>
<evidence type="ECO:0000256" key="1">
    <source>
        <dbReference type="ARBA" id="ARBA00004141"/>
    </source>
</evidence>
<evidence type="ECO:0000256" key="8">
    <source>
        <dbReference type="ARBA" id="ARBA00022692"/>
    </source>
</evidence>
<dbReference type="GO" id="GO:0008444">
    <property type="term" value="F:CDP-diacylglycerol-glycerol-3-phosphate 3-phosphatidyltransferase activity"/>
    <property type="evidence" value="ECO:0007669"/>
    <property type="project" value="UniProtKB-EC"/>
</dbReference>
<dbReference type="InterPro" id="IPR048254">
    <property type="entry name" value="CDP_ALCOHOL_P_TRANSF_CS"/>
</dbReference>
<comment type="caution">
    <text evidence="17">The sequence shown here is derived from an EMBL/GenBank/DDBJ whole genome shotgun (WGS) entry which is preliminary data.</text>
</comment>
<evidence type="ECO:0000256" key="5">
    <source>
        <dbReference type="ARBA" id="ARBA00014944"/>
    </source>
</evidence>
<accession>A0A2A4YW43</accession>
<comment type="pathway">
    <text evidence="2">Phospholipid metabolism; phosphatidylglycerol biosynthesis; phosphatidylglycerol from CDP-diacylglycerol: step 1/2.</text>
</comment>
<keyword evidence="6" id="KW-0444">Lipid biosynthesis</keyword>
<evidence type="ECO:0000313" key="17">
    <source>
        <dbReference type="EMBL" id="PCI98964.1"/>
    </source>
</evidence>
<dbReference type="InterPro" id="IPR000462">
    <property type="entry name" value="CDP-OH_P_trans"/>
</dbReference>
<dbReference type="PANTHER" id="PTHR14269:SF60">
    <property type="entry name" value="CARDIOLIPIN SYNTHASE (CMP-FORMING)"/>
    <property type="match status" value="1"/>
</dbReference>
<keyword evidence="13" id="KW-1208">Phospholipid metabolism</keyword>
<evidence type="ECO:0000256" key="10">
    <source>
        <dbReference type="ARBA" id="ARBA00023098"/>
    </source>
</evidence>
<dbReference type="Pfam" id="PF01066">
    <property type="entry name" value="CDP-OH_P_transf"/>
    <property type="match status" value="1"/>
</dbReference>
<dbReference type="InterPro" id="IPR043130">
    <property type="entry name" value="CDP-OH_PTrfase_TM_dom"/>
</dbReference>
<feature type="transmembrane region" description="Helical" evidence="16">
    <location>
        <begin position="35"/>
        <end position="55"/>
    </location>
</feature>
<reference key="1">
    <citation type="submission" date="2017-08" db="EMBL/GenBank/DDBJ databases">
        <title>A dynamic microbial community with high functional redundancy inhabits the cold, oxic subseafloor aquifer.</title>
        <authorList>
            <person name="Tully B.J."/>
            <person name="Wheat C.G."/>
            <person name="Glazer B.T."/>
            <person name="Huber J.A."/>
        </authorList>
    </citation>
    <scope>NUCLEOTIDE SEQUENCE [LARGE SCALE GENOMIC DNA]</scope>
</reference>
<dbReference type="EC" id="2.7.8.5" evidence="4"/>
<dbReference type="PANTHER" id="PTHR14269">
    <property type="entry name" value="CDP-DIACYLGLYCEROL--GLYCEROL-3-PHOSPHATE 3-PHOSPHATIDYLTRANSFERASE-RELATED"/>
    <property type="match status" value="1"/>
</dbReference>
<keyword evidence="10" id="KW-0443">Lipid metabolism</keyword>
<dbReference type="InterPro" id="IPR050324">
    <property type="entry name" value="CDP-alcohol_PTase-I"/>
</dbReference>
<keyword evidence="7 15" id="KW-0808">Transferase</keyword>
<keyword evidence="9 16" id="KW-1133">Transmembrane helix</keyword>
<dbReference type="Gene3D" id="1.20.120.1760">
    <property type="match status" value="1"/>
</dbReference>
<sequence length="188" mass="20697">MVKKDLTIFNLPNVITIARIASVPVIIWFLFVGEFLSGFILFSIAGFSDFIDGWLARFQKTQTTFGAYLDPIADKLLMGSAYISLGLLGHIPLWLILLVIARDLLILLGVVAAWLMGRTLDIKPLLISKLNTALQICLVMLVLADLAFRLELGAMLDLAYLATAATTIASALAYLYLWVTTMLKQSSD</sequence>
<evidence type="ECO:0000256" key="6">
    <source>
        <dbReference type="ARBA" id="ARBA00022516"/>
    </source>
</evidence>
<dbReference type="PROSITE" id="PS00379">
    <property type="entry name" value="CDP_ALCOHOL_P_TRANSF"/>
    <property type="match status" value="1"/>
</dbReference>
<evidence type="ECO:0000256" key="15">
    <source>
        <dbReference type="RuleBase" id="RU003750"/>
    </source>
</evidence>
<proteinExistence type="inferred from homology"/>
<name>A0A2A4YW43_9PROT</name>